<dbReference type="EMBL" id="JBBNAG010000004">
    <property type="protein sequence ID" value="KAK9140266.1"/>
    <property type="molecule type" value="Genomic_DNA"/>
</dbReference>
<proteinExistence type="inferred from homology"/>
<dbReference type="GO" id="GO:0043625">
    <property type="term" value="C:delta DNA polymerase complex"/>
    <property type="evidence" value="ECO:0007669"/>
    <property type="project" value="TreeGrafter"/>
</dbReference>
<comment type="similarity">
    <text evidence="1">Belongs to the DNA polymerase delta/II small subunit family.</text>
</comment>
<organism evidence="3 4">
    <name type="scientific">Stephania cephalantha</name>
    <dbReference type="NCBI Taxonomy" id="152367"/>
    <lineage>
        <taxon>Eukaryota</taxon>
        <taxon>Viridiplantae</taxon>
        <taxon>Streptophyta</taxon>
        <taxon>Embryophyta</taxon>
        <taxon>Tracheophyta</taxon>
        <taxon>Spermatophyta</taxon>
        <taxon>Magnoliopsida</taxon>
        <taxon>Ranunculales</taxon>
        <taxon>Menispermaceae</taxon>
        <taxon>Menispermoideae</taxon>
        <taxon>Cissampelideae</taxon>
        <taxon>Stephania</taxon>
    </lineage>
</organism>
<keyword evidence="4" id="KW-1185">Reference proteome</keyword>
<dbReference type="GO" id="GO:0006271">
    <property type="term" value="P:DNA strand elongation involved in DNA replication"/>
    <property type="evidence" value="ECO:0007669"/>
    <property type="project" value="TreeGrafter"/>
</dbReference>
<protein>
    <submittedName>
        <fullName evidence="3">Uncharacterized protein</fullName>
    </submittedName>
</protein>
<dbReference type="InterPro" id="IPR024826">
    <property type="entry name" value="DNA_pol_delta/II_ssu"/>
</dbReference>
<accession>A0AAP0JUI6</accession>
<evidence type="ECO:0000313" key="3">
    <source>
        <dbReference type="EMBL" id="KAK9140266.1"/>
    </source>
</evidence>
<reference evidence="3 4" key="1">
    <citation type="submission" date="2024-01" db="EMBL/GenBank/DDBJ databases">
        <title>Genome assemblies of Stephania.</title>
        <authorList>
            <person name="Yang L."/>
        </authorList>
    </citation>
    <scope>NUCLEOTIDE SEQUENCE [LARGE SCALE GENOMIC DNA]</scope>
    <source>
        <strain evidence="3">JXDWG</strain>
        <tissue evidence="3">Leaf</tissue>
    </source>
</reference>
<sequence>MTLQTSPYLNSLCMAFFLGRRLTILSHHVQSLTYLSLTTSDRDPFFMESCPHVYFVGNQNKYESCLLKGSKGQIVKRICILKFCKTGVAVAVGIKYVAIDKLAILNNKK</sequence>
<dbReference type="AlphaFoldDB" id="A0AAP0JUI6"/>
<dbReference type="Gene3D" id="3.60.21.50">
    <property type="match status" value="1"/>
</dbReference>
<comment type="caution">
    <text evidence="3">The sequence shown here is derived from an EMBL/GenBank/DDBJ whole genome shotgun (WGS) entry which is preliminary data.</text>
</comment>
<keyword evidence="2" id="KW-0235">DNA replication</keyword>
<evidence type="ECO:0000256" key="2">
    <source>
        <dbReference type="ARBA" id="ARBA00022705"/>
    </source>
</evidence>
<name>A0AAP0JUI6_9MAGN</name>
<evidence type="ECO:0000256" key="1">
    <source>
        <dbReference type="ARBA" id="ARBA00006035"/>
    </source>
</evidence>
<dbReference type="PANTHER" id="PTHR10416:SF0">
    <property type="entry name" value="DNA POLYMERASE DELTA SUBUNIT 2"/>
    <property type="match status" value="1"/>
</dbReference>
<evidence type="ECO:0000313" key="4">
    <source>
        <dbReference type="Proteomes" id="UP001419268"/>
    </source>
</evidence>
<gene>
    <name evidence="3" type="ORF">Scep_009947</name>
</gene>
<dbReference type="Proteomes" id="UP001419268">
    <property type="component" value="Unassembled WGS sequence"/>
</dbReference>
<dbReference type="PANTHER" id="PTHR10416">
    <property type="entry name" value="DNA POLYMERASE DELTA SUBUNIT 2"/>
    <property type="match status" value="1"/>
</dbReference>